<keyword evidence="3 8" id="KW-0808">Transferase</keyword>
<dbReference type="EMBL" id="JAAMPI010002088">
    <property type="protein sequence ID" value="KAF4618976.1"/>
    <property type="molecule type" value="Genomic_DNA"/>
</dbReference>
<dbReference type="GO" id="GO:0005829">
    <property type="term" value="C:cytosol"/>
    <property type="evidence" value="ECO:0007669"/>
    <property type="project" value="TreeGrafter"/>
</dbReference>
<organism evidence="11 12">
    <name type="scientific">Cudoniella acicularis</name>
    <dbReference type="NCBI Taxonomy" id="354080"/>
    <lineage>
        <taxon>Eukaryota</taxon>
        <taxon>Fungi</taxon>
        <taxon>Dikarya</taxon>
        <taxon>Ascomycota</taxon>
        <taxon>Pezizomycotina</taxon>
        <taxon>Leotiomycetes</taxon>
        <taxon>Helotiales</taxon>
        <taxon>Tricladiaceae</taxon>
        <taxon>Cudoniella</taxon>
    </lineage>
</organism>
<evidence type="ECO:0000256" key="5">
    <source>
        <dbReference type="ARBA" id="ARBA00022777"/>
    </source>
</evidence>
<dbReference type="Gene3D" id="3.40.367.20">
    <property type="match status" value="2"/>
</dbReference>
<keyword evidence="5 8" id="KW-0418">Kinase</keyword>
<proteinExistence type="inferred from homology"/>
<dbReference type="InterPro" id="IPR022673">
    <property type="entry name" value="Hexokinase_C"/>
</dbReference>
<dbReference type="PANTHER" id="PTHR19443:SF30">
    <property type="entry name" value="GLUCOKINASE-1-RELATED"/>
    <property type="match status" value="1"/>
</dbReference>
<dbReference type="GO" id="GO:0004340">
    <property type="term" value="F:glucokinase activity"/>
    <property type="evidence" value="ECO:0007669"/>
    <property type="project" value="TreeGrafter"/>
</dbReference>
<feature type="domain" description="Hexokinase N-terminal" evidence="9">
    <location>
        <begin position="12"/>
        <end position="224"/>
    </location>
</feature>
<evidence type="ECO:0000256" key="7">
    <source>
        <dbReference type="ARBA" id="ARBA00023152"/>
    </source>
</evidence>
<evidence type="ECO:0000313" key="12">
    <source>
        <dbReference type="Proteomes" id="UP000566819"/>
    </source>
</evidence>
<dbReference type="AlphaFoldDB" id="A0A8H4QXG4"/>
<dbReference type="Proteomes" id="UP000566819">
    <property type="component" value="Unassembled WGS sequence"/>
</dbReference>
<dbReference type="InterPro" id="IPR043129">
    <property type="entry name" value="ATPase_NBD"/>
</dbReference>
<dbReference type="GO" id="GO:0005739">
    <property type="term" value="C:mitochondrion"/>
    <property type="evidence" value="ECO:0007669"/>
    <property type="project" value="TreeGrafter"/>
</dbReference>
<dbReference type="FunFam" id="3.30.420.40:FF:000034">
    <property type="entry name" value="Phosphotransferase"/>
    <property type="match status" value="1"/>
</dbReference>
<evidence type="ECO:0000259" key="9">
    <source>
        <dbReference type="Pfam" id="PF00349"/>
    </source>
</evidence>
<keyword evidence="6 8" id="KW-0067">ATP-binding</keyword>
<dbReference type="Pfam" id="PF00349">
    <property type="entry name" value="Hexokinase_1"/>
    <property type="match status" value="1"/>
</dbReference>
<comment type="caution">
    <text evidence="11">The sequence shown here is derived from an EMBL/GenBank/DDBJ whole genome shotgun (WGS) entry which is preliminary data.</text>
</comment>
<evidence type="ECO:0000256" key="8">
    <source>
        <dbReference type="RuleBase" id="RU362007"/>
    </source>
</evidence>
<dbReference type="OrthoDB" id="419537at2759"/>
<protein>
    <recommendedName>
        <fullName evidence="8">Phosphotransferase</fullName>
        <ecNumber evidence="8">2.7.1.-</ecNumber>
    </recommendedName>
</protein>
<comment type="pathway">
    <text evidence="1">Carbohydrate degradation; glycolysis; D-glyceraldehyde 3-phosphate and glycerone phosphate from D-glucose: step 1/4.</text>
</comment>
<dbReference type="GO" id="GO:0005536">
    <property type="term" value="F:D-glucose binding"/>
    <property type="evidence" value="ECO:0007669"/>
    <property type="project" value="InterPro"/>
</dbReference>
<dbReference type="InterPro" id="IPR001312">
    <property type="entry name" value="Hexokinase"/>
</dbReference>
<dbReference type="InterPro" id="IPR022672">
    <property type="entry name" value="Hexokinase_N"/>
</dbReference>
<dbReference type="GO" id="GO:0001678">
    <property type="term" value="P:intracellular glucose homeostasis"/>
    <property type="evidence" value="ECO:0007669"/>
    <property type="project" value="InterPro"/>
</dbReference>
<keyword evidence="12" id="KW-1185">Reference proteome</keyword>
<sequence>MKKPGMSIIERAKEVAEEFEYGEEDVQRATKHFIKQMNEGLERDGATMGQIPSYVTSVPNGTEKGLYLAVDLGGTNLRICSVDLLGDTKFSILQSKCAIPSELMFAKTAAELFAFLATKIEVFLQTHHSEQLLSHRRKPMEILNQNSLNREGFLQLGFTFSFAFEQHALNRGSLLYWTKGFNIPDAIGKDICGLLQEEIDKLRLPVTVAALVNDTVGTLLARSYEASGTTKTLLGAIFGTGTNGAYVEKMSNLKKMKVSDNPAPTEMIVNTEWGSFDNELSVLPNTPYDIAVDMESLHPGIQMFEKRISGLYLGEILRYAILAIAPFSTTMIIRETSLLYKQFSIDTSFLSTAAADLTSDLSAIRQELAQTLGVEANHEDSEAIRRLVLAIGRRAARLAGVAIAAVVIKSGRLSQSTPRTNLSYPAAEDKPSLISTYSFLPEASTKPAINFFGRFFQWIRAFFLQWTGRLAPKPAIIAPVTSDLPEIVDIGVDGSLIEHYPDFEALIRTALREVDGIGLEGEKRIRIGIAKDGSGVGAALVARMADLRT</sequence>
<feature type="domain" description="Hexokinase C-terminal" evidence="10">
    <location>
        <begin position="234"/>
        <end position="415"/>
    </location>
</feature>
<evidence type="ECO:0000256" key="3">
    <source>
        <dbReference type="ARBA" id="ARBA00022679"/>
    </source>
</evidence>
<reference evidence="11 12" key="1">
    <citation type="submission" date="2020-03" db="EMBL/GenBank/DDBJ databases">
        <title>Draft Genome Sequence of Cudoniella acicularis.</title>
        <authorList>
            <person name="Buettner E."/>
            <person name="Kellner H."/>
        </authorList>
    </citation>
    <scope>NUCLEOTIDE SEQUENCE [LARGE SCALE GENOMIC DNA]</scope>
    <source>
        <strain evidence="11 12">DSM 108380</strain>
    </source>
</reference>
<evidence type="ECO:0000256" key="4">
    <source>
        <dbReference type="ARBA" id="ARBA00022741"/>
    </source>
</evidence>
<gene>
    <name evidence="11" type="ORF">G7Y89_g14871</name>
</gene>
<accession>A0A8H4QXG4</accession>
<dbReference type="SUPFAM" id="SSF53067">
    <property type="entry name" value="Actin-like ATPase domain"/>
    <property type="match status" value="2"/>
</dbReference>
<keyword evidence="4 8" id="KW-0547">Nucleotide-binding</keyword>
<dbReference type="PROSITE" id="PS51748">
    <property type="entry name" value="HEXOKINASE_2"/>
    <property type="match status" value="1"/>
</dbReference>
<evidence type="ECO:0000256" key="1">
    <source>
        <dbReference type="ARBA" id="ARBA00004888"/>
    </source>
</evidence>
<evidence type="ECO:0000313" key="11">
    <source>
        <dbReference type="EMBL" id="KAF4618976.1"/>
    </source>
</evidence>
<evidence type="ECO:0000259" key="10">
    <source>
        <dbReference type="Pfam" id="PF03727"/>
    </source>
</evidence>
<evidence type="ECO:0000256" key="2">
    <source>
        <dbReference type="ARBA" id="ARBA00009225"/>
    </source>
</evidence>
<dbReference type="GO" id="GO:0006096">
    <property type="term" value="P:glycolytic process"/>
    <property type="evidence" value="ECO:0007669"/>
    <property type="project" value="UniProtKB-UniPathway"/>
</dbReference>
<evidence type="ECO:0000256" key="6">
    <source>
        <dbReference type="ARBA" id="ARBA00022840"/>
    </source>
</evidence>
<dbReference type="EC" id="2.7.1.-" evidence="8"/>
<feature type="domain" description="Hexokinase C-terminal" evidence="10">
    <location>
        <begin position="484"/>
        <end position="543"/>
    </location>
</feature>
<dbReference type="Gene3D" id="3.30.420.40">
    <property type="match status" value="1"/>
</dbReference>
<dbReference type="GO" id="GO:0008865">
    <property type="term" value="F:fructokinase activity"/>
    <property type="evidence" value="ECO:0007669"/>
    <property type="project" value="TreeGrafter"/>
</dbReference>
<dbReference type="GO" id="GO:0005524">
    <property type="term" value="F:ATP binding"/>
    <property type="evidence" value="ECO:0007669"/>
    <property type="project" value="UniProtKB-UniRule"/>
</dbReference>
<dbReference type="PRINTS" id="PR00475">
    <property type="entry name" value="HEXOKINASE"/>
</dbReference>
<dbReference type="UniPathway" id="UPA00109">
    <property type="reaction ID" value="UER00180"/>
</dbReference>
<dbReference type="PANTHER" id="PTHR19443">
    <property type="entry name" value="HEXOKINASE"/>
    <property type="match status" value="1"/>
</dbReference>
<comment type="similarity">
    <text evidence="2 8">Belongs to the hexokinase family.</text>
</comment>
<dbReference type="GO" id="GO:0006006">
    <property type="term" value="P:glucose metabolic process"/>
    <property type="evidence" value="ECO:0007669"/>
    <property type="project" value="TreeGrafter"/>
</dbReference>
<name>A0A8H4QXG4_9HELO</name>
<dbReference type="Pfam" id="PF03727">
    <property type="entry name" value="Hexokinase_2"/>
    <property type="match status" value="2"/>
</dbReference>
<keyword evidence="7 8" id="KW-0324">Glycolysis</keyword>